<dbReference type="WBParaSite" id="PTRK_0000577000.1">
    <property type="protein sequence ID" value="PTRK_0000577000.1"/>
    <property type="gene ID" value="PTRK_0000577000"/>
</dbReference>
<protein>
    <submittedName>
        <fullName evidence="7">SCP domain-containing protein</fullName>
    </submittedName>
</protein>
<evidence type="ECO:0000256" key="3">
    <source>
        <dbReference type="ARBA" id="ARBA00022729"/>
    </source>
</evidence>
<keyword evidence="3 5" id="KW-0732">Signal</keyword>
<comment type="subcellular location">
    <subcellularLocation>
        <location evidence="1">Periplasm</location>
    </subcellularLocation>
</comment>
<dbReference type="AlphaFoldDB" id="A0A0N4ZDW4"/>
<keyword evidence="2" id="KW-0813">Transport</keyword>
<accession>A0A0N4ZDW4</accession>
<evidence type="ECO:0000313" key="7">
    <source>
        <dbReference type="WBParaSite" id="PTRK_0000577000.1"/>
    </source>
</evidence>
<keyword evidence="6" id="KW-1185">Reference proteome</keyword>
<dbReference type="PANTHER" id="PTHR30368:SF2">
    <property type="entry name" value="SULFATE-BINDING PROTEIN"/>
    <property type="match status" value="1"/>
</dbReference>
<keyword evidence="4" id="KW-0574">Periplasm</keyword>
<organism evidence="6 7">
    <name type="scientific">Parastrongyloides trichosuri</name>
    <name type="common">Possum-specific nematode worm</name>
    <dbReference type="NCBI Taxonomy" id="131310"/>
    <lineage>
        <taxon>Eukaryota</taxon>
        <taxon>Metazoa</taxon>
        <taxon>Ecdysozoa</taxon>
        <taxon>Nematoda</taxon>
        <taxon>Chromadorea</taxon>
        <taxon>Rhabditida</taxon>
        <taxon>Tylenchina</taxon>
        <taxon>Panagrolaimomorpha</taxon>
        <taxon>Strongyloidoidea</taxon>
        <taxon>Strongyloididae</taxon>
        <taxon>Parastrongyloides</taxon>
    </lineage>
</organism>
<evidence type="ECO:0000256" key="4">
    <source>
        <dbReference type="ARBA" id="ARBA00022764"/>
    </source>
</evidence>
<evidence type="ECO:0000256" key="5">
    <source>
        <dbReference type="SAM" id="SignalP"/>
    </source>
</evidence>
<feature type="chain" id="PRO_5005891568" evidence="5">
    <location>
        <begin position="22"/>
        <end position="225"/>
    </location>
</feature>
<sequence length="225" mass="24384">MKKLLLTAGLALGLTLPLTAAQADEPKEILNVSYDIARELYEQINTAFIPVVDKRGSRKIAQAYLDFLYAPEGQEILASNFNRVHDAATIEKHKANFPEVKLALGATFSDRADCCAVTDRAWHSDGGDLLCRLWQRDGTLLGRNYQAGYHACGVVDCADGDCGCAGQYGVWCLRGMAGDAVPISGAAIADQLYRDPVFRIADHCRYSLSVPLWRAGNAGAFAGEL</sequence>
<name>A0A0N4ZDW4_PARTI</name>
<dbReference type="Proteomes" id="UP000038045">
    <property type="component" value="Unplaced"/>
</dbReference>
<dbReference type="Gene3D" id="3.40.190.10">
    <property type="entry name" value="Periplasmic binding protein-like II"/>
    <property type="match status" value="1"/>
</dbReference>
<feature type="signal peptide" evidence="5">
    <location>
        <begin position="1"/>
        <end position="21"/>
    </location>
</feature>
<dbReference type="PANTHER" id="PTHR30368">
    <property type="entry name" value="SULFATE-BINDING PROTEIN"/>
    <property type="match status" value="1"/>
</dbReference>
<evidence type="ECO:0000313" key="6">
    <source>
        <dbReference type="Proteomes" id="UP000038045"/>
    </source>
</evidence>
<proteinExistence type="predicted"/>
<dbReference type="SUPFAM" id="SSF53850">
    <property type="entry name" value="Periplasmic binding protein-like II"/>
    <property type="match status" value="1"/>
</dbReference>
<evidence type="ECO:0000256" key="1">
    <source>
        <dbReference type="ARBA" id="ARBA00004418"/>
    </source>
</evidence>
<dbReference type="GO" id="GO:0140104">
    <property type="term" value="F:molecular carrier activity"/>
    <property type="evidence" value="ECO:0007669"/>
    <property type="project" value="InterPro"/>
</dbReference>
<dbReference type="InterPro" id="IPR005669">
    <property type="entry name" value="Thiosulph/SO4-bd"/>
</dbReference>
<reference evidence="7" key="1">
    <citation type="submission" date="2017-02" db="UniProtKB">
        <authorList>
            <consortium name="WormBaseParasite"/>
        </authorList>
    </citation>
    <scope>IDENTIFICATION</scope>
</reference>
<dbReference type="GO" id="GO:1902358">
    <property type="term" value="P:sulfate transmembrane transport"/>
    <property type="evidence" value="ECO:0007669"/>
    <property type="project" value="InterPro"/>
</dbReference>
<evidence type="ECO:0000256" key="2">
    <source>
        <dbReference type="ARBA" id="ARBA00022448"/>
    </source>
</evidence>